<gene>
    <name evidence="1" type="ORF">SI8410_17020984</name>
</gene>
<sequence length="222" mass="25135">MQSVRRLLPLCRRSPISSLSHGPLSFHIQHLKLAIRAHSSRWQTKLMIQMRSIHNLSSSGRNLCVGSLLGISGVGGAMYLSPNAVYAMSGNMEGHLRDSEDPSDFLKQDLDTVWALTKKFQLPAVLLMTVIFGWRHPIILAVNVALLLFCTRPSPFSVYIFIEQLRRRAMRQNPGLSKTKLFYAKKVEVQDYKLLCFARVELRDAKLSLIGILGSWWILQSS</sequence>
<evidence type="ECO:0000313" key="1">
    <source>
        <dbReference type="EMBL" id="CAA7410306.1"/>
    </source>
</evidence>
<dbReference type="OrthoDB" id="748084at2759"/>
<dbReference type="EMBL" id="LR746280">
    <property type="protein sequence ID" value="CAA7410306.1"/>
    <property type="molecule type" value="Genomic_DNA"/>
</dbReference>
<reference evidence="1" key="1">
    <citation type="submission" date="2020-02" db="EMBL/GenBank/DDBJ databases">
        <authorList>
            <person name="Scholz U."/>
            <person name="Mascher M."/>
            <person name="Fiebig A."/>
        </authorList>
    </citation>
    <scope>NUCLEOTIDE SEQUENCE</scope>
</reference>
<organism evidence="1 2">
    <name type="scientific">Spirodela intermedia</name>
    <name type="common">Intermediate duckweed</name>
    <dbReference type="NCBI Taxonomy" id="51605"/>
    <lineage>
        <taxon>Eukaryota</taxon>
        <taxon>Viridiplantae</taxon>
        <taxon>Streptophyta</taxon>
        <taxon>Embryophyta</taxon>
        <taxon>Tracheophyta</taxon>
        <taxon>Spermatophyta</taxon>
        <taxon>Magnoliopsida</taxon>
        <taxon>Liliopsida</taxon>
        <taxon>Araceae</taxon>
        <taxon>Lemnoideae</taxon>
        <taxon>Spirodela</taxon>
    </lineage>
</organism>
<accession>A0A7I8LL18</accession>
<dbReference type="Proteomes" id="UP000663760">
    <property type="component" value="Chromosome 17"/>
</dbReference>
<dbReference type="AlphaFoldDB" id="A0A7I8LL18"/>
<keyword evidence="2" id="KW-1185">Reference proteome</keyword>
<name>A0A7I8LL18_SPIIN</name>
<protein>
    <submittedName>
        <fullName evidence="1">Uncharacterized protein</fullName>
    </submittedName>
</protein>
<evidence type="ECO:0000313" key="2">
    <source>
        <dbReference type="Proteomes" id="UP000663760"/>
    </source>
</evidence>
<proteinExistence type="predicted"/>